<evidence type="ECO:0000313" key="6">
    <source>
        <dbReference type="EMBL" id="GAA3586199.1"/>
    </source>
</evidence>
<dbReference type="SMART" id="SM00382">
    <property type="entry name" value="AAA"/>
    <property type="match status" value="1"/>
</dbReference>
<evidence type="ECO:0000259" key="5">
    <source>
        <dbReference type="PROSITE" id="PS50893"/>
    </source>
</evidence>
<comment type="similarity">
    <text evidence="1">Belongs to the ABC transporter superfamily.</text>
</comment>
<dbReference type="SUPFAM" id="SSF52540">
    <property type="entry name" value="P-loop containing nucleoside triphosphate hydrolases"/>
    <property type="match status" value="1"/>
</dbReference>
<feature type="domain" description="ABC transporter" evidence="5">
    <location>
        <begin position="6"/>
        <end position="230"/>
    </location>
</feature>
<comment type="caution">
    <text evidence="6">The sequence shown here is derived from an EMBL/GenBank/DDBJ whole genome shotgun (WGS) entry which is preliminary data.</text>
</comment>
<dbReference type="InterPro" id="IPR003439">
    <property type="entry name" value="ABC_transporter-like_ATP-bd"/>
</dbReference>
<dbReference type="Gene3D" id="3.40.50.300">
    <property type="entry name" value="P-loop containing nucleotide triphosphate hydrolases"/>
    <property type="match status" value="1"/>
</dbReference>
<dbReference type="InterPro" id="IPR025302">
    <property type="entry name" value="DrrA1/2-like_C"/>
</dbReference>
<dbReference type="Pfam" id="PF13732">
    <property type="entry name" value="DrrA1-3_C"/>
    <property type="match status" value="1"/>
</dbReference>
<dbReference type="EMBL" id="BAAAZN010000032">
    <property type="protein sequence ID" value="GAA3586199.1"/>
    <property type="molecule type" value="Genomic_DNA"/>
</dbReference>
<dbReference type="GO" id="GO:0005524">
    <property type="term" value="F:ATP binding"/>
    <property type="evidence" value="ECO:0007669"/>
    <property type="project" value="UniProtKB-KW"/>
</dbReference>
<sequence length="297" mass="31617">MTARLLEVDRISRRFGTATALDQVSFAARPGELFGLTGGRGAGKTTALRITLGVQPADSGAVRFDGRPIRRGLFGYLPEEGGLQPRMRVLDQLVHLGRLHGLSTNDAHGSAERWLARLGLGPQRKAQIRKLGAEARHRVRLAAALVSDPVVLVLDEPFTGLDPAAVTATCEVLREKAAAGVPVVLSSRRLDLVERHCDRVGVLRAGRMLAMGTIAELTGGAGRRLTVTAPRARPGWSTAVPGVRVLAEHRETTVLELSRGADDQAVLAAALATGPVTEFSHRLPSLAELFPDEVSAP</sequence>
<dbReference type="InterPro" id="IPR003593">
    <property type="entry name" value="AAA+_ATPase"/>
</dbReference>
<dbReference type="PROSITE" id="PS50893">
    <property type="entry name" value="ABC_TRANSPORTER_2"/>
    <property type="match status" value="1"/>
</dbReference>
<accession>A0ABP6YLN2</accession>
<evidence type="ECO:0000313" key="7">
    <source>
        <dbReference type="Proteomes" id="UP001500689"/>
    </source>
</evidence>
<gene>
    <name evidence="6" type="ORF">GCM10022222_83520</name>
</gene>
<protein>
    <submittedName>
        <fullName evidence="6">ATP-binding cassette domain-containing protein</fullName>
    </submittedName>
</protein>
<keyword evidence="4 6" id="KW-0067">ATP-binding</keyword>
<dbReference type="Pfam" id="PF00005">
    <property type="entry name" value="ABC_tran"/>
    <property type="match status" value="1"/>
</dbReference>
<evidence type="ECO:0000256" key="2">
    <source>
        <dbReference type="ARBA" id="ARBA00022448"/>
    </source>
</evidence>
<dbReference type="Proteomes" id="UP001500689">
    <property type="component" value="Unassembled WGS sequence"/>
</dbReference>
<dbReference type="PANTHER" id="PTHR43335">
    <property type="entry name" value="ABC TRANSPORTER, ATP-BINDING PROTEIN"/>
    <property type="match status" value="1"/>
</dbReference>
<dbReference type="PANTHER" id="PTHR43335:SF4">
    <property type="entry name" value="ABC TRANSPORTER, ATP-BINDING PROTEIN"/>
    <property type="match status" value="1"/>
</dbReference>
<evidence type="ECO:0000256" key="1">
    <source>
        <dbReference type="ARBA" id="ARBA00005417"/>
    </source>
</evidence>
<keyword evidence="2" id="KW-0813">Transport</keyword>
<keyword evidence="3" id="KW-0547">Nucleotide-binding</keyword>
<evidence type="ECO:0000256" key="3">
    <source>
        <dbReference type="ARBA" id="ARBA00022741"/>
    </source>
</evidence>
<name>A0ABP6YLN2_9PSEU</name>
<evidence type="ECO:0000256" key="4">
    <source>
        <dbReference type="ARBA" id="ARBA00022840"/>
    </source>
</evidence>
<organism evidence="6 7">
    <name type="scientific">Amycolatopsis ultiminotia</name>
    <dbReference type="NCBI Taxonomy" id="543629"/>
    <lineage>
        <taxon>Bacteria</taxon>
        <taxon>Bacillati</taxon>
        <taxon>Actinomycetota</taxon>
        <taxon>Actinomycetes</taxon>
        <taxon>Pseudonocardiales</taxon>
        <taxon>Pseudonocardiaceae</taxon>
        <taxon>Amycolatopsis</taxon>
    </lineage>
</organism>
<reference evidence="7" key="1">
    <citation type="journal article" date="2019" name="Int. J. Syst. Evol. Microbiol.">
        <title>The Global Catalogue of Microorganisms (GCM) 10K type strain sequencing project: providing services to taxonomists for standard genome sequencing and annotation.</title>
        <authorList>
            <consortium name="The Broad Institute Genomics Platform"/>
            <consortium name="The Broad Institute Genome Sequencing Center for Infectious Disease"/>
            <person name="Wu L."/>
            <person name="Ma J."/>
        </authorList>
    </citation>
    <scope>NUCLEOTIDE SEQUENCE [LARGE SCALE GENOMIC DNA]</scope>
    <source>
        <strain evidence="7">JCM 16898</strain>
    </source>
</reference>
<keyword evidence="7" id="KW-1185">Reference proteome</keyword>
<dbReference type="RefSeq" id="WP_344869123.1">
    <property type="nucleotide sequence ID" value="NZ_BAAAZN010000032.1"/>
</dbReference>
<proteinExistence type="inferred from homology"/>
<dbReference type="InterPro" id="IPR027417">
    <property type="entry name" value="P-loop_NTPase"/>
</dbReference>